<dbReference type="EMBL" id="LXQA010252533">
    <property type="protein sequence ID" value="MCI38149.1"/>
    <property type="molecule type" value="Genomic_DNA"/>
</dbReference>
<dbReference type="Proteomes" id="UP000265520">
    <property type="component" value="Unassembled WGS sequence"/>
</dbReference>
<evidence type="ECO:0000313" key="2">
    <source>
        <dbReference type="EMBL" id="MCI38149.1"/>
    </source>
</evidence>
<feature type="non-terminal residue" evidence="2">
    <location>
        <position position="1"/>
    </location>
</feature>
<sequence>KMKSEVTIGPCGVRENGTAVLARAGWWSARTVRASARESGDGWSGSGRRLAQGRRQRQPWMKKK</sequence>
<protein>
    <submittedName>
        <fullName evidence="2">Uncharacterized protein</fullName>
    </submittedName>
</protein>
<keyword evidence="3" id="KW-1185">Reference proteome</keyword>
<evidence type="ECO:0000256" key="1">
    <source>
        <dbReference type="SAM" id="MobiDB-lite"/>
    </source>
</evidence>
<name>A0A392RPA7_9FABA</name>
<feature type="compositionally biased region" description="Basic residues" evidence="1">
    <location>
        <begin position="51"/>
        <end position="64"/>
    </location>
</feature>
<dbReference type="AlphaFoldDB" id="A0A392RPA7"/>
<feature type="region of interest" description="Disordered" evidence="1">
    <location>
        <begin position="34"/>
        <end position="64"/>
    </location>
</feature>
<organism evidence="2 3">
    <name type="scientific">Trifolium medium</name>
    <dbReference type="NCBI Taxonomy" id="97028"/>
    <lineage>
        <taxon>Eukaryota</taxon>
        <taxon>Viridiplantae</taxon>
        <taxon>Streptophyta</taxon>
        <taxon>Embryophyta</taxon>
        <taxon>Tracheophyta</taxon>
        <taxon>Spermatophyta</taxon>
        <taxon>Magnoliopsida</taxon>
        <taxon>eudicotyledons</taxon>
        <taxon>Gunneridae</taxon>
        <taxon>Pentapetalae</taxon>
        <taxon>rosids</taxon>
        <taxon>fabids</taxon>
        <taxon>Fabales</taxon>
        <taxon>Fabaceae</taxon>
        <taxon>Papilionoideae</taxon>
        <taxon>50 kb inversion clade</taxon>
        <taxon>NPAAA clade</taxon>
        <taxon>Hologalegina</taxon>
        <taxon>IRL clade</taxon>
        <taxon>Trifolieae</taxon>
        <taxon>Trifolium</taxon>
    </lineage>
</organism>
<proteinExistence type="predicted"/>
<evidence type="ECO:0000313" key="3">
    <source>
        <dbReference type="Proteomes" id="UP000265520"/>
    </source>
</evidence>
<comment type="caution">
    <text evidence="2">The sequence shown here is derived from an EMBL/GenBank/DDBJ whole genome shotgun (WGS) entry which is preliminary data.</text>
</comment>
<reference evidence="2 3" key="1">
    <citation type="journal article" date="2018" name="Front. Plant Sci.">
        <title>Red Clover (Trifolium pratense) and Zigzag Clover (T. medium) - A Picture of Genomic Similarities and Differences.</title>
        <authorList>
            <person name="Dluhosova J."/>
            <person name="Istvanek J."/>
            <person name="Nedelnik J."/>
            <person name="Repkova J."/>
        </authorList>
    </citation>
    <scope>NUCLEOTIDE SEQUENCE [LARGE SCALE GENOMIC DNA]</scope>
    <source>
        <strain evidence="3">cv. 10/8</strain>
        <tissue evidence="2">Leaf</tissue>
    </source>
</reference>
<feature type="non-terminal residue" evidence="2">
    <location>
        <position position="64"/>
    </location>
</feature>
<accession>A0A392RPA7</accession>